<dbReference type="PANTHER" id="PTHR45712">
    <property type="entry name" value="AGAP008170-PA"/>
    <property type="match status" value="1"/>
</dbReference>
<dbReference type="SUPFAM" id="SSF52058">
    <property type="entry name" value="L domain-like"/>
    <property type="match status" value="1"/>
</dbReference>
<proteinExistence type="predicted"/>
<reference evidence="4" key="2">
    <citation type="submission" date="2022-10" db="EMBL/GenBank/DDBJ databases">
        <authorList>
            <consortium name="ENA_rothamsted_submissions"/>
            <consortium name="culmorum"/>
            <person name="King R."/>
        </authorList>
    </citation>
    <scope>NUCLEOTIDE SEQUENCE</scope>
</reference>
<evidence type="ECO:0000313" key="5">
    <source>
        <dbReference type="Proteomes" id="UP001153620"/>
    </source>
</evidence>
<dbReference type="Proteomes" id="UP001153620">
    <property type="component" value="Chromosome 4"/>
</dbReference>
<protein>
    <submittedName>
        <fullName evidence="4">Uncharacterized protein</fullName>
    </submittedName>
</protein>
<reference evidence="4" key="1">
    <citation type="submission" date="2022-01" db="EMBL/GenBank/DDBJ databases">
        <authorList>
            <person name="King R."/>
        </authorList>
    </citation>
    <scope>NUCLEOTIDE SEQUENCE</scope>
</reference>
<keyword evidence="2" id="KW-0677">Repeat</keyword>
<keyword evidence="5" id="KW-1185">Reference proteome</keyword>
<keyword evidence="1" id="KW-0433">Leucine-rich repeat</keyword>
<keyword evidence="3" id="KW-0732">Signal</keyword>
<evidence type="ECO:0000256" key="2">
    <source>
        <dbReference type="ARBA" id="ARBA00022737"/>
    </source>
</evidence>
<dbReference type="InterPro" id="IPR032675">
    <property type="entry name" value="LRR_dom_sf"/>
</dbReference>
<sequence length="393" mass="44563">MMEIKLIFLTICILQLFNLSTQSITIDCDYNSKWTYQIVGAVYRCEVKNNINITATDESTISTQTGTHVSGYANGNVYGFDIRNKVVKYFPQGIEKIFTALTLILINDGHLKEIHQKDIKPFTSLKVLDLQGNDIGIIEEGTFDMNTALQYVWLPRNKIMHVDLTVFDKLASLSTLSFYKNKCLDTDAAYDAATVKQLIVDIKASCNSADYLSLNTTLKALQKDLKTLKLDNFEAYSERVEELETKFMNSKFSYFTTFEARLEALKNDPKFTEIENYHNLKKRIDDLETEDIAEKLKEIEAELKKFEGMTSTRLGQKVENFGKKLDNFIKDTSDRMSKVEEAMGITSTGSSVATLSGANVNAILSEYEGKLTKNIEKKLTALENKIKKMIADM</sequence>
<gene>
    <name evidence="4" type="ORF">CHIRRI_LOCUS13333</name>
</gene>
<evidence type="ECO:0000313" key="4">
    <source>
        <dbReference type="EMBL" id="CAG9810520.1"/>
    </source>
</evidence>
<organism evidence="4 5">
    <name type="scientific">Chironomus riparius</name>
    <dbReference type="NCBI Taxonomy" id="315576"/>
    <lineage>
        <taxon>Eukaryota</taxon>
        <taxon>Metazoa</taxon>
        <taxon>Ecdysozoa</taxon>
        <taxon>Arthropoda</taxon>
        <taxon>Hexapoda</taxon>
        <taxon>Insecta</taxon>
        <taxon>Pterygota</taxon>
        <taxon>Neoptera</taxon>
        <taxon>Endopterygota</taxon>
        <taxon>Diptera</taxon>
        <taxon>Nematocera</taxon>
        <taxon>Chironomoidea</taxon>
        <taxon>Chironomidae</taxon>
        <taxon>Chironominae</taxon>
        <taxon>Chironomus</taxon>
    </lineage>
</organism>
<name>A0A9N9S7K9_9DIPT</name>
<feature type="signal peptide" evidence="3">
    <location>
        <begin position="1"/>
        <end position="23"/>
    </location>
</feature>
<dbReference type="OrthoDB" id="7799926at2759"/>
<dbReference type="EMBL" id="OU895880">
    <property type="protein sequence ID" value="CAG9810520.1"/>
    <property type="molecule type" value="Genomic_DNA"/>
</dbReference>
<accession>A0A9N9S7K9</accession>
<evidence type="ECO:0000256" key="1">
    <source>
        <dbReference type="ARBA" id="ARBA00022614"/>
    </source>
</evidence>
<dbReference type="Gene3D" id="3.80.10.10">
    <property type="entry name" value="Ribonuclease Inhibitor"/>
    <property type="match status" value="1"/>
</dbReference>
<evidence type="ECO:0000256" key="3">
    <source>
        <dbReference type="SAM" id="SignalP"/>
    </source>
</evidence>
<dbReference type="PANTHER" id="PTHR45712:SF22">
    <property type="entry name" value="INSULIN-LIKE GROWTH FACTOR-BINDING PROTEIN COMPLEX ACID LABILE SUBUNIT"/>
    <property type="match status" value="1"/>
</dbReference>
<dbReference type="AlphaFoldDB" id="A0A9N9S7K9"/>
<dbReference type="InterPro" id="IPR050333">
    <property type="entry name" value="SLRP"/>
</dbReference>
<feature type="chain" id="PRO_5040494627" evidence="3">
    <location>
        <begin position="24"/>
        <end position="393"/>
    </location>
</feature>